<dbReference type="EMBL" id="AMRA01000150">
    <property type="protein sequence ID" value="EKF21316.1"/>
    <property type="molecule type" value="Genomic_DNA"/>
</dbReference>
<name>K5BD94_MYCHD</name>
<dbReference type="PANTHER" id="PTHR33371:SF19">
    <property type="entry name" value="MCE-FAMILY PROTEIN MCE4A"/>
    <property type="match status" value="1"/>
</dbReference>
<evidence type="ECO:0000259" key="2">
    <source>
        <dbReference type="Pfam" id="PF02470"/>
    </source>
</evidence>
<dbReference type="eggNOG" id="COG1463">
    <property type="taxonomic scope" value="Bacteria"/>
</dbReference>
<reference evidence="4 5" key="1">
    <citation type="journal article" date="2012" name="J. Bacteriol.">
        <title>Genome sequence of Mycobacterium hassiacum DSM 44199, a rare source of heat-stable mycobacterial proteins.</title>
        <authorList>
            <person name="Tiago I."/>
            <person name="Maranha A."/>
            <person name="Mendes V."/>
            <person name="Alarico S."/>
            <person name="Moynihan P.J."/>
            <person name="Clarke A.J."/>
            <person name="Macedo-Ribeiro S."/>
            <person name="Pereira P.J."/>
            <person name="Empadinhas N."/>
        </authorList>
    </citation>
    <scope>NUCLEOTIDE SEQUENCE [LARGE SCALE GENOMIC DNA]</scope>
    <source>
        <strain evidence="5">DSM 44199 / CIP 105218 / JCM 12690 / 3849</strain>
    </source>
</reference>
<feature type="domain" description="Mammalian cell entry C-terminal" evidence="3">
    <location>
        <begin position="107"/>
        <end position="327"/>
    </location>
</feature>
<feature type="compositionally biased region" description="Pro residues" evidence="1">
    <location>
        <begin position="421"/>
        <end position="433"/>
    </location>
</feature>
<feature type="region of interest" description="Disordered" evidence="1">
    <location>
        <begin position="412"/>
        <end position="442"/>
    </location>
</feature>
<dbReference type="PATRIC" id="fig|1122247.3.peg.4531"/>
<dbReference type="GO" id="GO:0005576">
    <property type="term" value="C:extracellular region"/>
    <property type="evidence" value="ECO:0007669"/>
    <property type="project" value="TreeGrafter"/>
</dbReference>
<dbReference type="GO" id="GO:0051701">
    <property type="term" value="P:biological process involved in interaction with host"/>
    <property type="evidence" value="ECO:0007669"/>
    <property type="project" value="TreeGrafter"/>
</dbReference>
<evidence type="ECO:0000313" key="5">
    <source>
        <dbReference type="Proteomes" id="UP000006265"/>
    </source>
</evidence>
<comment type="caution">
    <text evidence="4">The sequence shown here is derived from an EMBL/GenBank/DDBJ whole genome shotgun (WGS) entry which is preliminary data.</text>
</comment>
<dbReference type="Pfam" id="PF02470">
    <property type="entry name" value="MlaD"/>
    <property type="match status" value="1"/>
</dbReference>
<dbReference type="STRING" id="1122247.GCA_000379865_03611"/>
<gene>
    <name evidence="4" type="ORF">C731_4732</name>
</gene>
<dbReference type="InterPro" id="IPR003399">
    <property type="entry name" value="Mce/MlaD"/>
</dbReference>
<accession>K5BD94</accession>
<dbReference type="InterPro" id="IPR024516">
    <property type="entry name" value="Mce_C"/>
</dbReference>
<dbReference type="PANTHER" id="PTHR33371">
    <property type="entry name" value="INTERMEMBRANE PHOSPHOLIPID TRANSPORT SYSTEM BINDING PROTEIN MLAD-RELATED"/>
    <property type="match status" value="1"/>
</dbReference>
<dbReference type="AlphaFoldDB" id="K5BD94"/>
<dbReference type="InterPro" id="IPR052336">
    <property type="entry name" value="MlaD_Phospholipid_Transporter"/>
</dbReference>
<dbReference type="Proteomes" id="UP000006265">
    <property type="component" value="Unassembled WGS sequence"/>
</dbReference>
<keyword evidence="5" id="KW-1185">Reference proteome</keyword>
<organism evidence="4 5">
    <name type="scientific">Mycolicibacterium hassiacum (strain DSM 44199 / CIP 105218 / JCM 12690 / 3849)</name>
    <name type="common">Mycobacterium hassiacum</name>
    <dbReference type="NCBI Taxonomy" id="1122247"/>
    <lineage>
        <taxon>Bacteria</taxon>
        <taxon>Bacillati</taxon>
        <taxon>Actinomycetota</taxon>
        <taxon>Actinomycetes</taxon>
        <taxon>Mycobacteriales</taxon>
        <taxon>Mycobacteriaceae</taxon>
        <taxon>Mycolicibacterium</taxon>
    </lineage>
</organism>
<dbReference type="NCBIfam" id="TIGR00996">
    <property type="entry name" value="Mtu_fam_mce"/>
    <property type="match status" value="1"/>
</dbReference>
<protein>
    <submittedName>
        <fullName evidence="4">Mce related family protein</fullName>
    </submittedName>
</protein>
<dbReference type="Pfam" id="PF11887">
    <property type="entry name" value="Mce4_CUP1"/>
    <property type="match status" value="1"/>
</dbReference>
<feature type="domain" description="Mce/MlaD" evidence="2">
    <location>
        <begin position="26"/>
        <end position="101"/>
    </location>
</feature>
<evidence type="ECO:0000259" key="3">
    <source>
        <dbReference type="Pfam" id="PF11887"/>
    </source>
</evidence>
<sequence>MILIVFVVGFVVVTSACFAGAFTTTVPVIVTAERSGIILEPNAMVKMRGVEVGKVGKVESTGDGARVTLELFSDQLPRIPANVVPEIASTTAFGAKFVNLVVPEHPSSQRLAAGAELQVRNVATEVNTVFENVVELIGMIDPAKLNGILTAVAEALRGQGERIGAATTGLNEVLQALNDRHDLIRADWQAFKGFNDTYAAAAAHLVTVLDAATTTGQTVVDHAQAFDALLLSVAGFGGAGADLLERSKDDFNATADRLEPTIALLREYSPTYTCLLQGSQFLLENGAYDAYGGADRRSLIFDVGLLLGNDLYEYPRHLPVVAAKGGPGGKPGCGSLPDVAKNFPVRKLITNTGWGTGVDIRPNPGIGTTCAANWFPVTRAVPEPPDVRKCLPGPAIGPVPYPGAPPYGAPMYGPGGVPLWPGVPPAGPEPGPAHPDRNGQTP</sequence>
<dbReference type="InterPro" id="IPR005693">
    <property type="entry name" value="Mce"/>
</dbReference>
<evidence type="ECO:0000313" key="4">
    <source>
        <dbReference type="EMBL" id="EKF21316.1"/>
    </source>
</evidence>
<evidence type="ECO:0000256" key="1">
    <source>
        <dbReference type="SAM" id="MobiDB-lite"/>
    </source>
</evidence>
<proteinExistence type="predicted"/>